<organism evidence="1 2">
    <name type="scientific">Megasphaera hexanoica</name>
    <dbReference type="NCBI Taxonomy" id="1675036"/>
    <lineage>
        <taxon>Bacteria</taxon>
        <taxon>Bacillati</taxon>
        <taxon>Bacillota</taxon>
        <taxon>Negativicutes</taxon>
        <taxon>Veillonellales</taxon>
        <taxon>Veillonellaceae</taxon>
        <taxon>Megasphaera</taxon>
    </lineage>
</organism>
<comment type="caution">
    <text evidence="1">The sequence shown here is derived from an EMBL/GenBank/DDBJ whole genome shotgun (WGS) entry which is preliminary data.</text>
</comment>
<evidence type="ECO:0000313" key="2">
    <source>
        <dbReference type="Proteomes" id="UP001605989"/>
    </source>
</evidence>
<dbReference type="RefSeq" id="WP_113855907.1">
    <property type="nucleotide sequence ID" value="NZ_CP011940.1"/>
</dbReference>
<reference evidence="1 2" key="1">
    <citation type="submission" date="2024-10" db="EMBL/GenBank/DDBJ databases">
        <authorList>
            <person name="Sang B.-I."/>
            <person name="Prabhaharan D."/>
        </authorList>
    </citation>
    <scope>NUCLEOTIDE SEQUENCE [LARGE SCALE GENOMIC DNA]</scope>
    <source>
        <strain evidence="1 2">MH</strain>
    </source>
</reference>
<keyword evidence="2" id="KW-1185">Reference proteome</keyword>
<protein>
    <submittedName>
        <fullName evidence="1">Uncharacterized protein</fullName>
    </submittedName>
</protein>
<evidence type="ECO:0000313" key="1">
    <source>
        <dbReference type="EMBL" id="MFG6271634.1"/>
    </source>
</evidence>
<gene>
    <name evidence="1" type="ORF">ACGTZG_00340</name>
</gene>
<dbReference type="Proteomes" id="UP001605989">
    <property type="component" value="Unassembled WGS sequence"/>
</dbReference>
<name>A0ABW7DMR4_9FIRM</name>
<accession>A0ABW7DMR4</accession>
<proteinExistence type="predicted"/>
<dbReference type="EMBL" id="JBIEKR010000001">
    <property type="protein sequence ID" value="MFG6271634.1"/>
    <property type="molecule type" value="Genomic_DNA"/>
</dbReference>
<sequence>MIKTYTAVEMKTYSELREMAYVMEQIKEAADRGEFDTRIALGGRREKKIKILKDLGYEVTPTDHGDPYIVSWK</sequence>